<dbReference type="AlphaFoldDB" id="A0A1Y2H846"/>
<comment type="caution">
    <text evidence="1">The sequence shown here is derived from an EMBL/GenBank/DDBJ whole genome shotgun (WGS) entry which is preliminary data.</text>
</comment>
<evidence type="ECO:0000313" key="2">
    <source>
        <dbReference type="Proteomes" id="UP000193411"/>
    </source>
</evidence>
<dbReference type="EMBL" id="MCFL01000122">
    <property type="protein sequence ID" value="ORZ29873.1"/>
    <property type="molecule type" value="Genomic_DNA"/>
</dbReference>
<keyword evidence="2" id="KW-1185">Reference proteome</keyword>
<organism evidence="1 2">
    <name type="scientific">Catenaria anguillulae PL171</name>
    <dbReference type="NCBI Taxonomy" id="765915"/>
    <lineage>
        <taxon>Eukaryota</taxon>
        <taxon>Fungi</taxon>
        <taxon>Fungi incertae sedis</taxon>
        <taxon>Blastocladiomycota</taxon>
        <taxon>Blastocladiomycetes</taxon>
        <taxon>Blastocladiales</taxon>
        <taxon>Catenariaceae</taxon>
        <taxon>Catenaria</taxon>
    </lineage>
</organism>
<sequence length="99" mass="10664">MPNSCGEMAQFQLACLCNDDPHVNSAHGRSMDSICILDPIQSQCQGIFCSSFATDAHAAGGAWFDFSLPDELAKWLASLHPVSKVADVDKFLTGTRCVD</sequence>
<gene>
    <name evidence="1" type="ORF">BCR44DRAFT_42121</name>
</gene>
<accession>A0A1Y2H846</accession>
<evidence type="ECO:0000313" key="1">
    <source>
        <dbReference type="EMBL" id="ORZ29873.1"/>
    </source>
</evidence>
<reference evidence="1 2" key="1">
    <citation type="submission" date="2016-07" db="EMBL/GenBank/DDBJ databases">
        <title>Pervasive Adenine N6-methylation of Active Genes in Fungi.</title>
        <authorList>
            <consortium name="DOE Joint Genome Institute"/>
            <person name="Mondo S.J."/>
            <person name="Dannebaum R.O."/>
            <person name="Kuo R.C."/>
            <person name="Labutti K."/>
            <person name="Haridas S."/>
            <person name="Kuo A."/>
            <person name="Salamov A."/>
            <person name="Ahrendt S.R."/>
            <person name="Lipzen A."/>
            <person name="Sullivan W."/>
            <person name="Andreopoulos W.B."/>
            <person name="Clum A."/>
            <person name="Lindquist E."/>
            <person name="Daum C."/>
            <person name="Ramamoorthy G.K."/>
            <person name="Gryganskyi A."/>
            <person name="Culley D."/>
            <person name="Magnuson J.K."/>
            <person name="James T.Y."/>
            <person name="O'Malley M.A."/>
            <person name="Stajich J.E."/>
            <person name="Spatafora J.W."/>
            <person name="Visel A."/>
            <person name="Grigoriev I.V."/>
        </authorList>
    </citation>
    <scope>NUCLEOTIDE SEQUENCE [LARGE SCALE GENOMIC DNA]</scope>
    <source>
        <strain evidence="1 2">PL171</strain>
    </source>
</reference>
<proteinExistence type="predicted"/>
<protein>
    <submittedName>
        <fullName evidence="1">Uncharacterized protein</fullName>
    </submittedName>
</protein>
<dbReference type="Proteomes" id="UP000193411">
    <property type="component" value="Unassembled WGS sequence"/>
</dbReference>
<name>A0A1Y2H846_9FUNG</name>